<feature type="region of interest" description="Disordered" evidence="1">
    <location>
        <begin position="387"/>
        <end position="409"/>
    </location>
</feature>
<name>A0A061RKR5_9CHLO</name>
<gene>
    <name evidence="2" type="ORF">TSPGSL018_30981</name>
</gene>
<evidence type="ECO:0000256" key="1">
    <source>
        <dbReference type="SAM" id="MobiDB-lite"/>
    </source>
</evidence>
<proteinExistence type="predicted"/>
<dbReference type="EMBL" id="GBEZ01013401">
    <property type="protein sequence ID" value="JAC72583.1"/>
    <property type="molecule type" value="Transcribed_RNA"/>
</dbReference>
<protein>
    <submittedName>
        <fullName evidence="2">Uncharacterized protein</fullName>
    </submittedName>
</protein>
<evidence type="ECO:0000313" key="2">
    <source>
        <dbReference type="EMBL" id="JAC72583.1"/>
    </source>
</evidence>
<dbReference type="AlphaFoldDB" id="A0A061RKR5"/>
<organism evidence="2">
    <name type="scientific">Tetraselmis sp. GSL018</name>
    <dbReference type="NCBI Taxonomy" id="582737"/>
    <lineage>
        <taxon>Eukaryota</taxon>
        <taxon>Viridiplantae</taxon>
        <taxon>Chlorophyta</taxon>
        <taxon>core chlorophytes</taxon>
        <taxon>Chlorodendrophyceae</taxon>
        <taxon>Chlorodendrales</taxon>
        <taxon>Chlorodendraceae</taxon>
        <taxon>Tetraselmis</taxon>
    </lineage>
</organism>
<accession>A0A061RKR5</accession>
<reference evidence="2" key="1">
    <citation type="submission" date="2014-05" db="EMBL/GenBank/DDBJ databases">
        <title>The transcriptome of the halophilic microalga Tetraselmis sp. GSL018 isolated from the Great Salt Lake, Utah.</title>
        <authorList>
            <person name="Jinkerson R.E."/>
            <person name="D'Adamo S."/>
            <person name="Posewitz M.C."/>
        </authorList>
    </citation>
    <scope>NUCLEOTIDE SEQUENCE</scope>
    <source>
        <strain evidence="2">GSL018</strain>
    </source>
</reference>
<sequence>MGPLPQTPQPNTEAEARRLWADARAERRRRSCKELRRTSAAKALSGNATLRAVESSNDKLGCSRILFVSTDPFHEDGPGRMLLRLERLLTLACLTRRTLVVPQPTWAALASLTDLGALPSAGYCLVSSSSGWQEGAKKAWAGLRAKHAKVLPSRPTYEAAADGEAFRSGIPLSNVAEVLCREPHRLKGSVFVPSDLTLALCTSTADEREFYAALEPPPKALAEVQYFQYYWLKQLSSHALDTSRLGSQDFKELAKKEHLGTAGSGPFTAVSPARDREACVTAASERFHAFGGAPGLVAETCWPSMATVSGVKQVLSGKPTEATFVPLEHSDWREAFNSEVNASSVSGALEWIRAVSYDPLRGEQWERRQREQSSADAVLKMCRIQQSHDPKSVARGACESRHREHSAQTDKKALQQATPAVNFWLMTAATAFVGSAADADSVVVANIRAVKGAGHSALQWKPPAEGVGGWSAPRDLPTHILNSRDDDFWSCEKVCHWCGPEQLSRC</sequence>